<evidence type="ECO:0000256" key="1">
    <source>
        <dbReference type="SAM" id="MobiDB-lite"/>
    </source>
</evidence>
<sequence length="219" mass="23471">MTADTAYDRLMAGAARGRWDAADLHVAASILALALSEAPVPEDLPAHCGLDAAELAGLVGALFPAAPREFLRGIGDVPRGIEEDSLRSLLLAHAGDTALAPPLASMIARRAMEPDHLWQDLGLRNRGELSAMLTRHFGPLAAKNTANMKWKRFFYRLICEDEGFVLCATPVCTDCADFDMCFGEESGESRLARAGRAEPPDGNPTPARADDRADGTVRS</sequence>
<feature type="compositionally biased region" description="Basic and acidic residues" evidence="1">
    <location>
        <begin position="189"/>
        <end position="199"/>
    </location>
</feature>
<dbReference type="GO" id="GO:0030151">
    <property type="term" value="F:molybdenum ion binding"/>
    <property type="evidence" value="ECO:0007669"/>
    <property type="project" value="InterPro"/>
</dbReference>
<dbReference type="EMBL" id="QAYC01000012">
    <property type="protein sequence ID" value="PTW46160.1"/>
    <property type="molecule type" value="Genomic_DNA"/>
</dbReference>
<accession>A0A8E2VHQ7</accession>
<protein>
    <submittedName>
        <fullName evidence="2">Nitrogen fixation protein NifQ</fullName>
    </submittedName>
</protein>
<reference evidence="2 3" key="1">
    <citation type="submission" date="2018-04" db="EMBL/GenBank/DDBJ databases">
        <title>Genomic Encyclopedia of Archaeal and Bacterial Type Strains, Phase II (KMG-II): from individual species to whole genera.</title>
        <authorList>
            <person name="Goeker M."/>
        </authorList>
    </citation>
    <scope>NUCLEOTIDE SEQUENCE [LARGE SCALE GENOMIC DNA]</scope>
    <source>
        <strain evidence="2 3">DSM 19783</strain>
    </source>
</reference>
<organism evidence="2 3">
    <name type="scientific">Rhodovulum kholense</name>
    <dbReference type="NCBI Taxonomy" id="453584"/>
    <lineage>
        <taxon>Bacteria</taxon>
        <taxon>Pseudomonadati</taxon>
        <taxon>Pseudomonadota</taxon>
        <taxon>Alphaproteobacteria</taxon>
        <taxon>Rhodobacterales</taxon>
        <taxon>Paracoccaceae</taxon>
        <taxon>Rhodovulum</taxon>
    </lineage>
</organism>
<evidence type="ECO:0000313" key="2">
    <source>
        <dbReference type="EMBL" id="PTW46160.1"/>
    </source>
</evidence>
<evidence type="ECO:0000313" key="3">
    <source>
        <dbReference type="Proteomes" id="UP000244037"/>
    </source>
</evidence>
<dbReference type="GO" id="GO:0009399">
    <property type="term" value="P:nitrogen fixation"/>
    <property type="evidence" value="ECO:0007669"/>
    <property type="project" value="InterPro"/>
</dbReference>
<feature type="region of interest" description="Disordered" evidence="1">
    <location>
        <begin position="189"/>
        <end position="219"/>
    </location>
</feature>
<dbReference type="Proteomes" id="UP000244037">
    <property type="component" value="Unassembled WGS sequence"/>
</dbReference>
<dbReference type="InterPro" id="IPR006975">
    <property type="entry name" value="NifQ"/>
</dbReference>
<dbReference type="RefSeq" id="WP_108028039.1">
    <property type="nucleotide sequence ID" value="NZ_QAYC01000012.1"/>
</dbReference>
<name>A0A8E2VHQ7_9RHOB</name>
<feature type="compositionally biased region" description="Basic and acidic residues" evidence="1">
    <location>
        <begin position="208"/>
        <end position="219"/>
    </location>
</feature>
<comment type="caution">
    <text evidence="2">The sequence shown here is derived from an EMBL/GenBank/DDBJ whole genome shotgun (WGS) entry which is preliminary data.</text>
</comment>
<gene>
    <name evidence="2" type="ORF">C8N38_112118</name>
</gene>
<dbReference type="Pfam" id="PF04891">
    <property type="entry name" value="NifQ"/>
    <property type="match status" value="1"/>
</dbReference>
<keyword evidence="3" id="KW-1185">Reference proteome</keyword>
<proteinExistence type="predicted"/>
<dbReference type="AlphaFoldDB" id="A0A8E2VHQ7"/>
<dbReference type="OrthoDB" id="192277at2"/>